<reference evidence="5 6" key="1">
    <citation type="submission" date="2016-02" db="EMBL/GenBank/DDBJ databases">
        <title>Genome analysis of coral dinoflagellate symbionts highlights evolutionary adaptations to a symbiotic lifestyle.</title>
        <authorList>
            <person name="Aranda M."/>
            <person name="Li Y."/>
            <person name="Liew Y.J."/>
            <person name="Baumgarten S."/>
            <person name="Simakov O."/>
            <person name="Wilson M."/>
            <person name="Piel J."/>
            <person name="Ashoor H."/>
            <person name="Bougouffa S."/>
            <person name="Bajic V.B."/>
            <person name="Ryu T."/>
            <person name="Ravasi T."/>
            <person name="Bayer T."/>
            <person name="Micklem G."/>
            <person name="Kim H."/>
            <person name="Bhak J."/>
            <person name="Lajeunesse T.C."/>
            <person name="Voolstra C.R."/>
        </authorList>
    </citation>
    <scope>NUCLEOTIDE SEQUENCE [LARGE SCALE GENOMIC DNA]</scope>
    <source>
        <strain evidence="5 6">CCMP2467</strain>
    </source>
</reference>
<keyword evidence="3" id="KW-0687">Ribonucleoprotein</keyword>
<evidence type="ECO:0000256" key="4">
    <source>
        <dbReference type="SAM" id="MobiDB-lite"/>
    </source>
</evidence>
<feature type="region of interest" description="Disordered" evidence="4">
    <location>
        <begin position="76"/>
        <end position="116"/>
    </location>
</feature>
<keyword evidence="2 5" id="KW-0689">Ribosomal protein</keyword>
<comment type="caution">
    <text evidence="5">The sequence shown here is derived from an EMBL/GenBank/DDBJ whole genome shotgun (WGS) entry which is preliminary data.</text>
</comment>
<comment type="similarity">
    <text evidence="1">Belongs to the eukaryotic ribosomal protein P1/P2 family.</text>
</comment>
<keyword evidence="6" id="KW-1185">Reference proteome</keyword>
<dbReference type="PANTHER" id="PTHR21141">
    <property type="entry name" value="60S ACIDIC RIBOSOMAL PROTEIN FAMILY MEMBER"/>
    <property type="match status" value="1"/>
</dbReference>
<sequence length="180" mass="18314">MGMKYVAAYLMAATASALAGKDSPSADDIKSILESVESEYDESIASKLVSEPFGSSSRLEGKTVHEVVAEGKEKLKAQPAGFGGGGGGGPAIGGGGGAAAPAAEAKKVEEEEEEEETALRRVDVCHEVVAEGVCVVGVWARPVKACRGECRGVVGEGAGEGLGNDVEWQASSVDEKGCQE</sequence>
<accession>A0A1Q9BWW4</accession>
<dbReference type="GO" id="GO:0003735">
    <property type="term" value="F:structural constituent of ribosome"/>
    <property type="evidence" value="ECO:0007669"/>
    <property type="project" value="InterPro"/>
</dbReference>
<dbReference type="GO" id="GO:0002182">
    <property type="term" value="P:cytoplasmic translational elongation"/>
    <property type="evidence" value="ECO:0007669"/>
    <property type="project" value="InterPro"/>
</dbReference>
<dbReference type="EMBL" id="LSRX01002708">
    <property type="protein sequence ID" value="OLP75188.1"/>
    <property type="molecule type" value="Genomic_DNA"/>
</dbReference>
<dbReference type="InterPro" id="IPR044076">
    <property type="entry name" value="Ribosomal_P2"/>
</dbReference>
<evidence type="ECO:0000256" key="2">
    <source>
        <dbReference type="ARBA" id="ARBA00022980"/>
    </source>
</evidence>
<dbReference type="Pfam" id="PF00428">
    <property type="entry name" value="Ribosomal_60s"/>
    <property type="match status" value="1"/>
</dbReference>
<dbReference type="CDD" id="cd05833">
    <property type="entry name" value="Ribosomal_P2"/>
    <property type="match status" value="1"/>
</dbReference>
<organism evidence="5 6">
    <name type="scientific">Symbiodinium microadriaticum</name>
    <name type="common">Dinoflagellate</name>
    <name type="synonym">Zooxanthella microadriatica</name>
    <dbReference type="NCBI Taxonomy" id="2951"/>
    <lineage>
        <taxon>Eukaryota</taxon>
        <taxon>Sar</taxon>
        <taxon>Alveolata</taxon>
        <taxon>Dinophyceae</taxon>
        <taxon>Suessiales</taxon>
        <taxon>Symbiodiniaceae</taxon>
        <taxon>Symbiodinium</taxon>
    </lineage>
</organism>
<protein>
    <submittedName>
        <fullName evidence="5">60S acidic ribosomal protein P2</fullName>
    </submittedName>
</protein>
<evidence type="ECO:0000313" key="5">
    <source>
        <dbReference type="EMBL" id="OLP75188.1"/>
    </source>
</evidence>
<evidence type="ECO:0000256" key="1">
    <source>
        <dbReference type="ARBA" id="ARBA00005436"/>
    </source>
</evidence>
<dbReference type="Gene3D" id="1.10.10.1410">
    <property type="match status" value="1"/>
</dbReference>
<name>A0A1Q9BWW4_SYMMI</name>
<dbReference type="GO" id="GO:0022625">
    <property type="term" value="C:cytosolic large ribosomal subunit"/>
    <property type="evidence" value="ECO:0007669"/>
    <property type="project" value="InterPro"/>
</dbReference>
<gene>
    <name evidence="5" type="primary">Rplp2</name>
    <name evidence="5" type="ORF">AK812_SmicGene45055</name>
</gene>
<feature type="compositionally biased region" description="Gly residues" evidence="4">
    <location>
        <begin position="81"/>
        <end position="98"/>
    </location>
</feature>
<evidence type="ECO:0000313" key="6">
    <source>
        <dbReference type="Proteomes" id="UP000186817"/>
    </source>
</evidence>
<feature type="region of interest" description="Disordered" evidence="4">
    <location>
        <begin position="157"/>
        <end position="180"/>
    </location>
</feature>
<dbReference type="OrthoDB" id="1227494at2759"/>
<evidence type="ECO:0000256" key="3">
    <source>
        <dbReference type="ARBA" id="ARBA00023274"/>
    </source>
</evidence>
<dbReference type="FunFam" id="1.10.10.1410:FF:000002">
    <property type="entry name" value="60S acidic ribosomal protein P2"/>
    <property type="match status" value="1"/>
</dbReference>
<dbReference type="InterPro" id="IPR038716">
    <property type="entry name" value="P1/P2_N_sf"/>
</dbReference>
<dbReference type="Proteomes" id="UP000186817">
    <property type="component" value="Unassembled WGS sequence"/>
</dbReference>
<dbReference type="OMA" id="NIMCFIC"/>
<dbReference type="AlphaFoldDB" id="A0A1Q9BWW4"/>
<proteinExistence type="inferred from homology"/>
<dbReference type="PANTHER" id="PTHR21141:SF5">
    <property type="entry name" value="LARGE RIBOSOMAL SUBUNIT PROTEIN P2"/>
    <property type="match status" value="1"/>
</dbReference>